<reference evidence="3" key="1">
    <citation type="journal article" date="2017" name="Genome Biol.">
        <title>Comparative genomics reveals high biological diversity and specific adaptations in the industrially and medically important fungal genus Aspergillus.</title>
        <authorList>
            <person name="de Vries R.P."/>
            <person name="Riley R."/>
            <person name="Wiebenga A."/>
            <person name="Aguilar-Osorio G."/>
            <person name="Amillis S."/>
            <person name="Uchima C.A."/>
            <person name="Anderluh G."/>
            <person name="Asadollahi M."/>
            <person name="Askin M."/>
            <person name="Barry K."/>
            <person name="Battaglia E."/>
            <person name="Bayram O."/>
            <person name="Benocci T."/>
            <person name="Braus-Stromeyer S.A."/>
            <person name="Caldana C."/>
            <person name="Canovas D."/>
            <person name="Cerqueira G.C."/>
            <person name="Chen F."/>
            <person name="Chen W."/>
            <person name="Choi C."/>
            <person name="Clum A."/>
            <person name="Dos Santos R.A."/>
            <person name="Damasio A.R."/>
            <person name="Diallinas G."/>
            <person name="Emri T."/>
            <person name="Fekete E."/>
            <person name="Flipphi M."/>
            <person name="Freyberg S."/>
            <person name="Gallo A."/>
            <person name="Gournas C."/>
            <person name="Habgood R."/>
            <person name="Hainaut M."/>
            <person name="Harispe M.L."/>
            <person name="Henrissat B."/>
            <person name="Hilden K.S."/>
            <person name="Hope R."/>
            <person name="Hossain A."/>
            <person name="Karabika E."/>
            <person name="Karaffa L."/>
            <person name="Karanyi Z."/>
            <person name="Krasevec N."/>
            <person name="Kuo A."/>
            <person name="Kusch H."/>
            <person name="LaButti K."/>
            <person name="Lagendijk E.L."/>
            <person name="Lapidus A."/>
            <person name="Levasseur A."/>
            <person name="Lindquist E."/>
            <person name="Lipzen A."/>
            <person name="Logrieco A.F."/>
            <person name="MacCabe A."/>
            <person name="Maekelae M.R."/>
            <person name="Malavazi I."/>
            <person name="Melin P."/>
            <person name="Meyer V."/>
            <person name="Mielnichuk N."/>
            <person name="Miskei M."/>
            <person name="Molnar A.P."/>
            <person name="Mule G."/>
            <person name="Ngan C.Y."/>
            <person name="Orejas M."/>
            <person name="Orosz E."/>
            <person name="Ouedraogo J.P."/>
            <person name="Overkamp K.M."/>
            <person name="Park H.-S."/>
            <person name="Perrone G."/>
            <person name="Piumi F."/>
            <person name="Punt P.J."/>
            <person name="Ram A.F."/>
            <person name="Ramon A."/>
            <person name="Rauscher S."/>
            <person name="Record E."/>
            <person name="Riano-Pachon D.M."/>
            <person name="Robert V."/>
            <person name="Roehrig J."/>
            <person name="Ruller R."/>
            <person name="Salamov A."/>
            <person name="Salih N.S."/>
            <person name="Samson R.A."/>
            <person name="Sandor E."/>
            <person name="Sanguinetti M."/>
            <person name="Schuetze T."/>
            <person name="Sepcic K."/>
            <person name="Shelest E."/>
            <person name="Sherlock G."/>
            <person name="Sophianopoulou V."/>
            <person name="Squina F.M."/>
            <person name="Sun H."/>
            <person name="Susca A."/>
            <person name="Todd R.B."/>
            <person name="Tsang A."/>
            <person name="Unkles S.E."/>
            <person name="van de Wiele N."/>
            <person name="van Rossen-Uffink D."/>
            <person name="Oliveira J.V."/>
            <person name="Vesth T.C."/>
            <person name="Visser J."/>
            <person name="Yu J.-H."/>
            <person name="Zhou M."/>
            <person name="Andersen M.R."/>
            <person name="Archer D.B."/>
            <person name="Baker S.E."/>
            <person name="Benoit I."/>
            <person name="Brakhage A.A."/>
            <person name="Braus G.H."/>
            <person name="Fischer R."/>
            <person name="Frisvad J.C."/>
            <person name="Goldman G.H."/>
            <person name="Houbraken J."/>
            <person name="Oakley B."/>
            <person name="Pocsi I."/>
            <person name="Scazzocchio C."/>
            <person name="Seiboth B."/>
            <person name="vanKuyk P.A."/>
            <person name="Wortman J."/>
            <person name="Dyer P.S."/>
            <person name="Grigoriev I.V."/>
        </authorList>
    </citation>
    <scope>NUCLEOTIDE SEQUENCE [LARGE SCALE GENOMIC DNA]</scope>
    <source>
        <strain evidence="3">CBS 134.48</strain>
    </source>
</reference>
<sequence length="211" mass="23112">MEGYSMGPPLLSLTSISLVSWWMYPDGTTSGFRTSSPHLSLFRSLPTVSICNAGALDTVYLNLDFFQFHLTSQERIEIVTPTQRARAAKERRRPEPPSPGPGLALLSLSLTTFISLARLRLLRSSLLLLRFGLHLSLPLLSTSSSPIRSFRVAFSFLSLGSLRPPHLSPVGYSLVRPQSKPPDCKGPISTPTGGRGKTAKKTTSSFNLQRD</sequence>
<proteinExistence type="predicted"/>
<keyword evidence="3" id="KW-1185">Reference proteome</keyword>
<feature type="region of interest" description="Disordered" evidence="1">
    <location>
        <begin position="174"/>
        <end position="211"/>
    </location>
</feature>
<gene>
    <name evidence="2" type="ORF">ASPTUDRAFT_733451</name>
</gene>
<organism evidence="2 3">
    <name type="scientific">Aspergillus tubingensis (strain CBS 134.48)</name>
    <dbReference type="NCBI Taxonomy" id="767770"/>
    <lineage>
        <taxon>Eukaryota</taxon>
        <taxon>Fungi</taxon>
        <taxon>Dikarya</taxon>
        <taxon>Ascomycota</taxon>
        <taxon>Pezizomycotina</taxon>
        <taxon>Eurotiomycetes</taxon>
        <taxon>Eurotiomycetidae</taxon>
        <taxon>Eurotiales</taxon>
        <taxon>Aspergillaceae</taxon>
        <taxon>Aspergillus</taxon>
        <taxon>Aspergillus subgen. Circumdati</taxon>
    </lineage>
</organism>
<dbReference type="AlphaFoldDB" id="A0A1L9MXN3"/>
<evidence type="ECO:0000313" key="3">
    <source>
        <dbReference type="Proteomes" id="UP000184304"/>
    </source>
</evidence>
<dbReference type="EMBL" id="KV878205">
    <property type="protein sequence ID" value="OJI81784.1"/>
    <property type="molecule type" value="Genomic_DNA"/>
</dbReference>
<evidence type="ECO:0000256" key="1">
    <source>
        <dbReference type="SAM" id="MobiDB-lite"/>
    </source>
</evidence>
<dbReference type="Proteomes" id="UP000184304">
    <property type="component" value="Unassembled WGS sequence"/>
</dbReference>
<accession>A0A1L9MXN3</accession>
<protein>
    <submittedName>
        <fullName evidence="2">Uncharacterized protein</fullName>
    </submittedName>
</protein>
<evidence type="ECO:0000313" key="2">
    <source>
        <dbReference type="EMBL" id="OJI81784.1"/>
    </source>
</evidence>
<name>A0A1L9MXN3_ASPTC</name>
<dbReference type="VEuPathDB" id="FungiDB:ASPTUDRAFT_733451"/>